<dbReference type="GO" id="GO:0016787">
    <property type="term" value="F:hydrolase activity"/>
    <property type="evidence" value="ECO:0007669"/>
    <property type="project" value="UniProtKB-KW"/>
</dbReference>
<dbReference type="SUPFAM" id="SSF53474">
    <property type="entry name" value="alpha/beta-Hydrolases"/>
    <property type="match status" value="1"/>
</dbReference>
<keyword evidence="5" id="KW-1185">Reference proteome</keyword>
<dbReference type="PROSITE" id="PS51257">
    <property type="entry name" value="PROKAR_LIPOPROTEIN"/>
    <property type="match status" value="1"/>
</dbReference>
<dbReference type="Pfam" id="PF21768">
    <property type="entry name" value="AF_1763-like_C"/>
    <property type="match status" value="1"/>
</dbReference>
<dbReference type="InterPro" id="IPR029058">
    <property type="entry name" value="AB_hydrolase_fold"/>
</dbReference>
<evidence type="ECO:0000256" key="1">
    <source>
        <dbReference type="SAM" id="SignalP"/>
    </source>
</evidence>
<dbReference type="InterPro" id="IPR049036">
    <property type="entry name" value="AF_1763-like_C"/>
</dbReference>
<name>A0ABV8QJ28_9GAMM</name>
<dbReference type="InterPro" id="IPR002918">
    <property type="entry name" value="Lipase_EstA/Esterase_EstB"/>
</dbReference>
<dbReference type="RefSeq" id="WP_379887641.1">
    <property type="nucleotide sequence ID" value="NZ_JBHSDI010000015.1"/>
</dbReference>
<keyword evidence="4" id="KW-0378">Hydrolase</keyword>
<gene>
    <name evidence="4" type="ORF">ACFOZ5_12105</name>
</gene>
<organism evidence="4 5">
    <name type="scientific">Marinobacter lacisalsi</name>
    <dbReference type="NCBI Taxonomy" id="475979"/>
    <lineage>
        <taxon>Bacteria</taxon>
        <taxon>Pseudomonadati</taxon>
        <taxon>Pseudomonadota</taxon>
        <taxon>Gammaproteobacteria</taxon>
        <taxon>Pseudomonadales</taxon>
        <taxon>Marinobacteraceae</taxon>
        <taxon>Marinobacter</taxon>
    </lineage>
</organism>
<dbReference type="Proteomes" id="UP001595798">
    <property type="component" value="Unassembled WGS sequence"/>
</dbReference>
<evidence type="ECO:0000313" key="5">
    <source>
        <dbReference type="Proteomes" id="UP001595798"/>
    </source>
</evidence>
<dbReference type="EMBL" id="JBHSDI010000015">
    <property type="protein sequence ID" value="MFC4259773.1"/>
    <property type="molecule type" value="Genomic_DNA"/>
</dbReference>
<accession>A0ABV8QJ28</accession>
<reference evidence="5" key="1">
    <citation type="journal article" date="2019" name="Int. J. Syst. Evol. Microbiol.">
        <title>The Global Catalogue of Microorganisms (GCM) 10K type strain sequencing project: providing services to taxonomists for standard genome sequencing and annotation.</title>
        <authorList>
            <consortium name="The Broad Institute Genomics Platform"/>
            <consortium name="The Broad Institute Genome Sequencing Center for Infectious Disease"/>
            <person name="Wu L."/>
            <person name="Ma J."/>
        </authorList>
    </citation>
    <scope>NUCLEOTIDE SEQUENCE [LARGE SCALE GENOMIC DNA]</scope>
    <source>
        <strain evidence="5">CECT 7297</strain>
    </source>
</reference>
<dbReference type="PANTHER" id="PTHR32015">
    <property type="entry name" value="FASTING INDUCED LIPASE"/>
    <property type="match status" value="1"/>
</dbReference>
<dbReference type="InterPro" id="IPR040664">
    <property type="entry name" value="AFL_C"/>
</dbReference>
<proteinExistence type="predicted"/>
<evidence type="ECO:0000259" key="3">
    <source>
        <dbReference type="Pfam" id="PF21768"/>
    </source>
</evidence>
<feature type="domain" description="AF-1763-like C-terminal" evidence="3">
    <location>
        <begin position="341"/>
        <end position="469"/>
    </location>
</feature>
<dbReference type="Gene3D" id="3.40.50.1820">
    <property type="entry name" value="alpha/beta hydrolase"/>
    <property type="match status" value="1"/>
</dbReference>
<evidence type="ECO:0000259" key="2">
    <source>
        <dbReference type="Pfam" id="PF18067"/>
    </source>
</evidence>
<comment type="caution">
    <text evidence="4">The sequence shown here is derived from an EMBL/GenBank/DDBJ whole genome shotgun (WGS) entry which is preliminary data.</text>
</comment>
<dbReference type="Gene3D" id="2.60.40.2200">
    <property type="match status" value="1"/>
</dbReference>
<sequence length="471" mass="51269">MFKKKHYIQSLPVLTAMLASLALVGCESDSSDNDDAENGATLPELSEEAVRPIVFVHGGAGSAAQYMSQAMRFASNGYPENYIFAFEYHGVAPHNPAELDAFIDDVLAETGEEQVYLVTHSMGTYAGYEGPLLSGANYTGYLWVPEYAAKVAKFIGLDGLEAAECPGGVPCIGIFDEDDGRVLGENTFYLADQEHVETATSAESFAIQFTFLTGEEPTYTHIVPEDGPVDISGRAVIFPNNTGTDGATLEVWPVDPDTGFRSGDTPMETYSIGADGSWGPTELDPDSHYEFTLIRTDHSNLHFYLQPLPRDTDLVRLNASATGSEILANTNTGEDHSTLVVTRQREWIADAPDGERDELWISTVSPQWGNQAEVNAIVEGVTNGNIALHIHDDESTPAHSSLELLNYFPDQAFQSGVDVYMPASDYPADDNPGTITLRSVPHGNDGAEQILNVPNWPSASDRISVQFNDWW</sequence>
<dbReference type="Pfam" id="PF18067">
    <property type="entry name" value="Lipase_C"/>
    <property type="match status" value="1"/>
</dbReference>
<feature type="signal peptide" evidence="1">
    <location>
        <begin position="1"/>
        <end position="22"/>
    </location>
</feature>
<evidence type="ECO:0000313" key="4">
    <source>
        <dbReference type="EMBL" id="MFC4259773.1"/>
    </source>
</evidence>
<dbReference type="Gene3D" id="2.60.40.2190">
    <property type="match status" value="1"/>
</dbReference>
<dbReference type="Pfam" id="PF01674">
    <property type="entry name" value="Lipase_2"/>
    <property type="match status" value="1"/>
</dbReference>
<keyword evidence="1" id="KW-0732">Signal</keyword>
<feature type="chain" id="PRO_5047185250" evidence="1">
    <location>
        <begin position="23"/>
        <end position="471"/>
    </location>
</feature>
<dbReference type="PANTHER" id="PTHR32015:SF1">
    <property type="entry name" value="LIPASE"/>
    <property type="match status" value="1"/>
</dbReference>
<protein>
    <submittedName>
        <fullName evidence="4">Alpha/beta fold hydrolase</fullName>
    </submittedName>
</protein>
<feature type="domain" description="AFL C-terminal" evidence="2">
    <location>
        <begin position="228"/>
        <end position="320"/>
    </location>
</feature>